<comment type="caution">
    <text evidence="3">The sequence shown here is derived from an EMBL/GenBank/DDBJ whole genome shotgun (WGS) entry which is preliminary data.</text>
</comment>
<dbReference type="Gene3D" id="3.90.79.10">
    <property type="entry name" value="Nucleoside Triphosphate Pyrophosphohydrolase"/>
    <property type="match status" value="1"/>
</dbReference>
<feature type="domain" description="Nudix hydrolase" evidence="2">
    <location>
        <begin position="39"/>
        <end position="169"/>
    </location>
</feature>
<gene>
    <name evidence="3" type="ORF">C5B42_00975</name>
</gene>
<dbReference type="PANTHER" id="PTHR43222">
    <property type="entry name" value="NUDIX HYDROLASE 23"/>
    <property type="match status" value="1"/>
</dbReference>
<dbReference type="GO" id="GO:0016787">
    <property type="term" value="F:hydrolase activity"/>
    <property type="evidence" value="ECO:0007669"/>
    <property type="project" value="UniProtKB-KW"/>
</dbReference>
<dbReference type="InterPro" id="IPR020084">
    <property type="entry name" value="NUDIX_hydrolase_CS"/>
</dbReference>
<dbReference type="PANTHER" id="PTHR43222:SF2">
    <property type="entry name" value="NUDIX HYDROLASE 23, CHLOROPLASTIC"/>
    <property type="match status" value="1"/>
</dbReference>
<dbReference type="PROSITE" id="PS51462">
    <property type="entry name" value="NUDIX"/>
    <property type="match status" value="1"/>
</dbReference>
<dbReference type="InterPro" id="IPR000086">
    <property type="entry name" value="NUDIX_hydrolase_dom"/>
</dbReference>
<evidence type="ECO:0000313" key="3">
    <source>
        <dbReference type="EMBL" id="PWU24016.1"/>
    </source>
</evidence>
<dbReference type="CDD" id="cd04681">
    <property type="entry name" value="NUDIX_Hydrolase"/>
    <property type="match status" value="1"/>
</dbReference>
<protein>
    <recommendedName>
        <fullName evidence="2">Nudix hydrolase domain-containing protein</fullName>
    </recommendedName>
</protein>
<dbReference type="SUPFAM" id="SSF55811">
    <property type="entry name" value="Nudix"/>
    <property type="match status" value="1"/>
</dbReference>
<evidence type="ECO:0000313" key="4">
    <source>
        <dbReference type="Proteomes" id="UP000246104"/>
    </source>
</evidence>
<dbReference type="InterPro" id="IPR015797">
    <property type="entry name" value="NUDIX_hydrolase-like_dom_sf"/>
</dbReference>
<sequence length="178" mass="20145">MIEPAFHFCPRCGGNLIITQHEGESMQMCESCHHILYKNQNATVSGIVIHDHQMLCVRRGREPQKGMLDFVGGFVRADEKPALAIVRETEEELGVKSSVIQLFGAYGPSTYPYEGITHYNLDLIYQIRLGSFDLKPQDDVAGFEWIDLAALPYGQMAFPSQNEFLEEVKKGKIHLEEK</sequence>
<organism evidence="3 4">
    <name type="scientific">Candidatus Cerribacteria bacterium 'Amazon FNV 2010 28 9'</name>
    <dbReference type="NCBI Taxonomy" id="2081795"/>
    <lineage>
        <taxon>Bacteria</taxon>
        <taxon>Candidatus Cerribacteria</taxon>
    </lineage>
</organism>
<dbReference type="Proteomes" id="UP000246104">
    <property type="component" value="Unassembled WGS sequence"/>
</dbReference>
<dbReference type="EMBL" id="PSRQ01000015">
    <property type="protein sequence ID" value="PWU24016.1"/>
    <property type="molecule type" value="Genomic_DNA"/>
</dbReference>
<accession>A0A317JPQ3</accession>
<evidence type="ECO:0000256" key="1">
    <source>
        <dbReference type="ARBA" id="ARBA00022801"/>
    </source>
</evidence>
<dbReference type="Pfam" id="PF00293">
    <property type="entry name" value="NUDIX"/>
    <property type="match status" value="1"/>
</dbReference>
<keyword evidence="1" id="KW-0378">Hydrolase</keyword>
<name>A0A317JPQ3_9BACT</name>
<evidence type="ECO:0000259" key="2">
    <source>
        <dbReference type="PROSITE" id="PS51462"/>
    </source>
</evidence>
<reference evidence="3 4" key="1">
    <citation type="submission" date="2018-02" db="EMBL/GenBank/DDBJ databases">
        <title>Genomic Reconstructions from Amazon Rainforest and Pasture Soil Reveal Novel Insights into the Physiology of Candidate Phyla in Tropical Sites.</title>
        <authorList>
            <person name="Kroeger M.E."/>
            <person name="Delmont T."/>
            <person name="Eren A.M."/>
            <person name="Guo J."/>
            <person name="Meyer K.M."/>
            <person name="Khan K."/>
            <person name="Rodrigues J.L.M."/>
            <person name="Bohannan B.J.M."/>
            <person name="Tringe S."/>
            <person name="Borges C.D."/>
            <person name="Tiedje J."/>
            <person name="Tsai S.M."/>
            <person name="Nusslein K."/>
        </authorList>
    </citation>
    <scope>NUCLEOTIDE SEQUENCE [LARGE SCALE GENOMIC DNA]</scope>
    <source>
        <strain evidence="3">Amazon FNV 2010 28 9</strain>
    </source>
</reference>
<dbReference type="PROSITE" id="PS00893">
    <property type="entry name" value="NUDIX_BOX"/>
    <property type="match status" value="1"/>
</dbReference>
<proteinExistence type="predicted"/>
<dbReference type="AlphaFoldDB" id="A0A317JPQ3"/>